<feature type="transmembrane region" description="Helical" evidence="1">
    <location>
        <begin position="140"/>
        <end position="160"/>
    </location>
</feature>
<feature type="transmembrane region" description="Helical" evidence="1">
    <location>
        <begin position="113"/>
        <end position="134"/>
    </location>
</feature>
<proteinExistence type="predicted"/>
<dbReference type="EMBL" id="LNIX01000012">
    <property type="protein sequence ID" value="OXA47829.1"/>
    <property type="molecule type" value="Genomic_DNA"/>
</dbReference>
<accession>A0A226DRI7</accession>
<feature type="transmembrane region" description="Helical" evidence="1">
    <location>
        <begin position="172"/>
        <end position="193"/>
    </location>
</feature>
<sequence length="404" mass="47446">MNLHPIKFFPGQNRKFFTTPCSLKHCWLYTPHTTCPVSELMFRLNFTTKNVLQNSIGLVATPAISRWGRVEEFWMPELLYRLTWIKHFMEFKKVTYTIYALPTELNAKSMLKIFDVLSFSILIFLGGCSSLVIYKNRTFVFVPFMWTISIFLQQGTNIVVKPVEAKVTRLRVFMAYGIFLIWLFNAFYVGSIFSGEFFSLFTTNRVPQLPNNLKELLESKHFPIISFSDISVEYYDRKKNTKVSYVKEVMVPQMFHGGEYAPGYRKMLNDLKEKVEWLDGLNQFRFARGASLNKEFYFNQTKNRPSIFAVIDPPSKHQVLEKSFGVFKKYFIIYNNEEYLDAMLMPWVTSRNPFGEKFENNIGYLAEAGMLDYWEKTFQIQGVNKVRSHFSCKKVKASIKKNYP</sequence>
<keyword evidence="3" id="KW-1185">Reference proteome</keyword>
<protein>
    <submittedName>
        <fullName evidence="2">Uncharacterized protein</fullName>
    </submittedName>
</protein>
<evidence type="ECO:0000313" key="3">
    <source>
        <dbReference type="Proteomes" id="UP000198287"/>
    </source>
</evidence>
<keyword evidence="1" id="KW-0472">Membrane</keyword>
<organism evidence="2 3">
    <name type="scientific">Folsomia candida</name>
    <name type="common">Springtail</name>
    <dbReference type="NCBI Taxonomy" id="158441"/>
    <lineage>
        <taxon>Eukaryota</taxon>
        <taxon>Metazoa</taxon>
        <taxon>Ecdysozoa</taxon>
        <taxon>Arthropoda</taxon>
        <taxon>Hexapoda</taxon>
        <taxon>Collembola</taxon>
        <taxon>Entomobryomorpha</taxon>
        <taxon>Isotomoidea</taxon>
        <taxon>Isotomidae</taxon>
        <taxon>Proisotominae</taxon>
        <taxon>Folsomia</taxon>
    </lineage>
</organism>
<gene>
    <name evidence="2" type="ORF">Fcan01_17373</name>
</gene>
<evidence type="ECO:0000256" key="1">
    <source>
        <dbReference type="SAM" id="Phobius"/>
    </source>
</evidence>
<dbReference type="AlphaFoldDB" id="A0A226DRI7"/>
<comment type="caution">
    <text evidence="2">The sequence shown here is derived from an EMBL/GenBank/DDBJ whole genome shotgun (WGS) entry which is preliminary data.</text>
</comment>
<name>A0A226DRI7_FOLCA</name>
<keyword evidence="1" id="KW-1133">Transmembrane helix</keyword>
<dbReference type="Proteomes" id="UP000198287">
    <property type="component" value="Unassembled WGS sequence"/>
</dbReference>
<evidence type="ECO:0000313" key="2">
    <source>
        <dbReference type="EMBL" id="OXA47829.1"/>
    </source>
</evidence>
<keyword evidence="1" id="KW-0812">Transmembrane</keyword>
<reference evidence="2 3" key="1">
    <citation type="submission" date="2015-12" db="EMBL/GenBank/DDBJ databases">
        <title>The genome of Folsomia candida.</title>
        <authorList>
            <person name="Faddeeva A."/>
            <person name="Derks M.F."/>
            <person name="Anvar Y."/>
            <person name="Smit S."/>
            <person name="Van Straalen N."/>
            <person name="Roelofs D."/>
        </authorList>
    </citation>
    <scope>NUCLEOTIDE SEQUENCE [LARGE SCALE GENOMIC DNA]</scope>
    <source>
        <strain evidence="2 3">VU population</strain>
        <tissue evidence="2">Whole body</tissue>
    </source>
</reference>